<dbReference type="InterPro" id="IPR001943">
    <property type="entry name" value="UVR_dom"/>
</dbReference>
<dbReference type="InterPro" id="IPR036876">
    <property type="entry name" value="UVR_dom_sf"/>
</dbReference>
<feature type="domain" description="UVR" evidence="7">
    <location>
        <begin position="202"/>
        <end position="237"/>
    </location>
</feature>
<dbReference type="SUPFAM" id="SSF46600">
    <property type="entry name" value="C-terminal UvrC-binding domain of UvrB"/>
    <property type="match status" value="1"/>
</dbReference>
<dbReference type="Proteomes" id="UP000177876">
    <property type="component" value="Unassembled WGS sequence"/>
</dbReference>
<dbReference type="PANTHER" id="PTHR30562:SF1">
    <property type="entry name" value="UVRABC SYSTEM PROTEIN C"/>
    <property type="match status" value="1"/>
</dbReference>
<evidence type="ECO:0000259" key="9">
    <source>
        <dbReference type="PROSITE" id="PS50165"/>
    </source>
</evidence>
<keyword evidence="2 6" id="KW-0227">DNA damage</keyword>
<dbReference type="InterPro" id="IPR035901">
    <property type="entry name" value="GIY-YIG_endonuc_sf"/>
</dbReference>
<dbReference type="InterPro" id="IPR047296">
    <property type="entry name" value="GIY-YIG_UvrC_Cho"/>
</dbReference>
<dbReference type="GO" id="GO:0009432">
    <property type="term" value="P:SOS response"/>
    <property type="evidence" value="ECO:0007669"/>
    <property type="project" value="UniProtKB-UniRule"/>
</dbReference>
<dbReference type="PROSITE" id="PS50164">
    <property type="entry name" value="GIY_YIG"/>
    <property type="match status" value="1"/>
</dbReference>
<dbReference type="NCBIfam" id="NF001824">
    <property type="entry name" value="PRK00558.1-5"/>
    <property type="match status" value="1"/>
</dbReference>
<dbReference type="Gene3D" id="3.30.420.340">
    <property type="entry name" value="UvrC, RNAse H endonuclease domain"/>
    <property type="match status" value="1"/>
</dbReference>
<dbReference type="HAMAP" id="MF_00203">
    <property type="entry name" value="UvrC"/>
    <property type="match status" value="1"/>
</dbReference>
<organism evidence="10 11">
    <name type="scientific">Candidatus Solincola sediminis</name>
    <dbReference type="NCBI Taxonomy" id="1797199"/>
    <lineage>
        <taxon>Bacteria</taxon>
        <taxon>Bacillati</taxon>
        <taxon>Actinomycetota</taxon>
        <taxon>Candidatus Geothermincolia</taxon>
        <taxon>Candidatus Geothermincolales</taxon>
        <taxon>Candidatus Geothermincolaceae</taxon>
        <taxon>Candidatus Solincola</taxon>
    </lineage>
</organism>
<evidence type="ECO:0000256" key="1">
    <source>
        <dbReference type="ARBA" id="ARBA00022490"/>
    </source>
</evidence>
<dbReference type="InterPro" id="IPR038476">
    <property type="entry name" value="UvrC_RNase_H_dom_sf"/>
</dbReference>
<dbReference type="Gene3D" id="1.10.150.20">
    <property type="entry name" value="5' to 3' exonuclease, C-terminal subdomain"/>
    <property type="match status" value="1"/>
</dbReference>
<evidence type="ECO:0000313" key="10">
    <source>
        <dbReference type="EMBL" id="OFW56036.1"/>
    </source>
</evidence>
<dbReference type="InterPro" id="IPR050066">
    <property type="entry name" value="UvrABC_protein_C"/>
</dbReference>
<dbReference type="Pfam" id="PF08459">
    <property type="entry name" value="UvrC_RNaseH_dom"/>
    <property type="match status" value="1"/>
</dbReference>
<evidence type="ECO:0000313" key="11">
    <source>
        <dbReference type="Proteomes" id="UP000177876"/>
    </source>
</evidence>
<dbReference type="AlphaFoldDB" id="A0A1F2WGW9"/>
<dbReference type="Pfam" id="PF22920">
    <property type="entry name" value="UvrC_RNaseH"/>
    <property type="match status" value="1"/>
</dbReference>
<keyword evidence="5 6" id="KW-0234">DNA repair</keyword>
<comment type="subcellular location">
    <subcellularLocation>
        <location evidence="6">Cytoplasm</location>
    </subcellularLocation>
</comment>
<evidence type="ECO:0000259" key="8">
    <source>
        <dbReference type="PROSITE" id="PS50164"/>
    </source>
</evidence>
<dbReference type="PROSITE" id="PS50151">
    <property type="entry name" value="UVR"/>
    <property type="match status" value="1"/>
</dbReference>
<feature type="domain" description="GIY-YIG" evidence="8">
    <location>
        <begin position="12"/>
        <end position="91"/>
    </location>
</feature>
<dbReference type="InterPro" id="IPR000305">
    <property type="entry name" value="GIY-YIG_endonuc"/>
</dbReference>
<dbReference type="FunFam" id="3.40.1440.10:FF:000001">
    <property type="entry name" value="UvrABC system protein C"/>
    <property type="match status" value="1"/>
</dbReference>
<dbReference type="Pfam" id="PF14520">
    <property type="entry name" value="HHH_5"/>
    <property type="match status" value="1"/>
</dbReference>
<dbReference type="EMBL" id="MELK01000050">
    <property type="protein sequence ID" value="OFW56036.1"/>
    <property type="molecule type" value="Genomic_DNA"/>
</dbReference>
<evidence type="ECO:0000259" key="7">
    <source>
        <dbReference type="PROSITE" id="PS50151"/>
    </source>
</evidence>
<dbReference type="InterPro" id="IPR010994">
    <property type="entry name" value="RuvA_2-like"/>
</dbReference>
<keyword evidence="4 6" id="KW-0267">Excision nuclease</keyword>
<name>A0A1F2WGW9_9ACTN</name>
<dbReference type="GO" id="GO:0003677">
    <property type="term" value="F:DNA binding"/>
    <property type="evidence" value="ECO:0007669"/>
    <property type="project" value="UniProtKB-UniRule"/>
</dbReference>
<dbReference type="SUPFAM" id="SSF82771">
    <property type="entry name" value="GIY-YIG endonuclease"/>
    <property type="match status" value="1"/>
</dbReference>
<comment type="similarity">
    <text evidence="6">Belongs to the UvrC family.</text>
</comment>
<dbReference type="Pfam" id="PF01541">
    <property type="entry name" value="GIY-YIG"/>
    <property type="match status" value="1"/>
</dbReference>
<dbReference type="GO" id="GO:0006289">
    <property type="term" value="P:nucleotide-excision repair"/>
    <property type="evidence" value="ECO:0007669"/>
    <property type="project" value="UniProtKB-UniRule"/>
</dbReference>
<dbReference type="SMART" id="SM00465">
    <property type="entry name" value="GIYc"/>
    <property type="match status" value="1"/>
</dbReference>
<gene>
    <name evidence="6" type="primary">uvrC</name>
    <name evidence="10" type="ORF">A2Y75_04375</name>
</gene>
<evidence type="ECO:0000256" key="4">
    <source>
        <dbReference type="ARBA" id="ARBA00022881"/>
    </source>
</evidence>
<dbReference type="SUPFAM" id="SSF47781">
    <property type="entry name" value="RuvA domain 2-like"/>
    <property type="match status" value="1"/>
</dbReference>
<dbReference type="NCBIfam" id="TIGR00194">
    <property type="entry name" value="uvrC"/>
    <property type="match status" value="1"/>
</dbReference>
<dbReference type="CDD" id="cd10434">
    <property type="entry name" value="GIY-YIG_UvrC_Cho"/>
    <property type="match status" value="1"/>
</dbReference>
<dbReference type="GO" id="GO:0009380">
    <property type="term" value="C:excinuclease repair complex"/>
    <property type="evidence" value="ECO:0007669"/>
    <property type="project" value="InterPro"/>
</dbReference>
<evidence type="ECO:0000256" key="5">
    <source>
        <dbReference type="ARBA" id="ARBA00023204"/>
    </source>
</evidence>
<dbReference type="PROSITE" id="PS50165">
    <property type="entry name" value="UVRC"/>
    <property type="match status" value="1"/>
</dbReference>
<dbReference type="GO" id="GO:0009381">
    <property type="term" value="F:excinuclease ABC activity"/>
    <property type="evidence" value="ECO:0007669"/>
    <property type="project" value="UniProtKB-UniRule"/>
</dbReference>
<dbReference type="PANTHER" id="PTHR30562">
    <property type="entry name" value="UVRC/OXIDOREDUCTASE"/>
    <property type="match status" value="1"/>
</dbReference>
<evidence type="ECO:0000256" key="3">
    <source>
        <dbReference type="ARBA" id="ARBA00022769"/>
    </source>
</evidence>
<dbReference type="InterPro" id="IPR004791">
    <property type="entry name" value="UvrC"/>
</dbReference>
<protein>
    <recommendedName>
        <fullName evidence="6">UvrABC system protein C</fullName>
        <shortName evidence="6">Protein UvrC</shortName>
    </recommendedName>
    <alternativeName>
        <fullName evidence="6">Excinuclease ABC subunit C</fullName>
    </alternativeName>
</protein>
<feature type="domain" description="UvrC family homology region profile" evidence="9">
    <location>
        <begin position="253"/>
        <end position="500"/>
    </location>
</feature>
<comment type="subunit">
    <text evidence="6">Interacts with UvrB in an incision complex.</text>
</comment>
<dbReference type="InterPro" id="IPR001162">
    <property type="entry name" value="UvrC_RNase_H_dom"/>
</dbReference>
<accession>A0A1F2WGW9</accession>
<keyword evidence="6" id="KW-0742">SOS response</keyword>
<keyword evidence="1 6" id="KW-0963">Cytoplasm</keyword>
<sequence>MNLVEKVNSLPESPGVYLFKDLEGKVLYVGKAGSLRKRVGSYLRPRDLENPRLTQLRSRMVDVDFIVTANEVEALLLEANLIKRHQPPFNVIFRDDKSYPYMMICGDDLYPRVMLTRGQRRRGCIYFGPFAHAGAVRETVETLRKVFPFRACRQKEPGKNGVGPCLDYHIKRCSGPCTGAITPEEYAEIIAGVREFMAGRHDLILRRLEDRMREESLQQEYELAARTRDRLAALNRMLEKQQAHSPKGGDQDVFGVRLSDLDAGVTTISIRGGKILGKQDSFSDLPEQSGEGEILAAFLSQFYSNSSYTPREILLSHPLPEAEGKLLEGWLSDKAGRKVRIAAPRRGTKRRLVERAVENAGHALDLHLAKQASDLGWISRAVSGIYDALNLKTPPYRIECYDISNLGADDAVGSMVVYEGGLPLRRDFRRFRIRGVAAPNDVAMIEQVLSRRLAKLASTPEKRPESEAGSERRLDSFHKKPDLIVIDGGDPQLSAALKAIRESGFGDIEIAALAKKMEELYLPGMRESIYLPRDSEALHLLQRIRDEAHRYALDYHHYRREKRTRRSVLDDIPGIGPKRKKYLLRHYGSVGRIAQASLEELQALSFIDRRTAENVYKRFKDEERK</sequence>
<evidence type="ECO:0000256" key="6">
    <source>
        <dbReference type="HAMAP-Rule" id="MF_00203"/>
    </source>
</evidence>
<dbReference type="GO" id="GO:0005737">
    <property type="term" value="C:cytoplasm"/>
    <property type="evidence" value="ECO:0007669"/>
    <property type="project" value="UniProtKB-SubCell"/>
</dbReference>
<evidence type="ECO:0000256" key="2">
    <source>
        <dbReference type="ARBA" id="ARBA00022763"/>
    </source>
</evidence>
<proteinExistence type="inferred from homology"/>
<comment type="function">
    <text evidence="6">The UvrABC repair system catalyzes the recognition and processing of DNA lesions. UvrC both incises the 5' and 3' sides of the lesion. The N-terminal half is responsible for the 3' incision and the C-terminal half is responsible for the 5' incision.</text>
</comment>
<dbReference type="STRING" id="1797197.A2Y75_04375"/>
<comment type="caution">
    <text evidence="10">The sequence shown here is derived from an EMBL/GenBank/DDBJ whole genome shotgun (WGS) entry which is preliminary data.</text>
</comment>
<reference evidence="10 11" key="1">
    <citation type="journal article" date="2016" name="Nat. Commun.">
        <title>Thousands of microbial genomes shed light on interconnected biogeochemical processes in an aquifer system.</title>
        <authorList>
            <person name="Anantharaman K."/>
            <person name="Brown C.T."/>
            <person name="Hug L.A."/>
            <person name="Sharon I."/>
            <person name="Castelle C.J."/>
            <person name="Probst A.J."/>
            <person name="Thomas B.C."/>
            <person name="Singh A."/>
            <person name="Wilkins M.J."/>
            <person name="Karaoz U."/>
            <person name="Brodie E.L."/>
            <person name="Williams K.H."/>
            <person name="Hubbard S.S."/>
            <person name="Banfield J.F."/>
        </authorList>
    </citation>
    <scope>NUCLEOTIDE SEQUENCE [LARGE SCALE GENOMIC DNA]</scope>
</reference>
<keyword evidence="3 6" id="KW-0228">DNA excision</keyword>
<dbReference type="Gene3D" id="3.40.1440.10">
    <property type="entry name" value="GIY-YIG endonuclease"/>
    <property type="match status" value="1"/>
</dbReference>